<keyword evidence="6" id="KW-0889">Transcription antitermination</keyword>
<dbReference type="GO" id="GO:0008934">
    <property type="term" value="F:inositol monophosphate 1-phosphatase activity"/>
    <property type="evidence" value="ECO:0007669"/>
    <property type="project" value="InterPro"/>
</dbReference>
<comment type="function">
    <text evidence="8">Part of the processive rRNA transcription and antitermination complex (rrnTAC). The complex forms an RNA-chaperone ring around the RNA exit tunnel of RNA polymerase (RNAP). It supports rapid transcription and antitermination of rRNA operons, cotranscriptional rRNA folding, and annealing of distal rRNA regions to allow correct ribosome biogenesis. This subunit may play a central role in organizing the structure.</text>
</comment>
<dbReference type="GO" id="GO:0031564">
    <property type="term" value="P:transcription antitermination"/>
    <property type="evidence" value="ECO:0007669"/>
    <property type="project" value="UniProtKB-KW"/>
</dbReference>
<gene>
    <name evidence="11" type="ORF">FLL46_11595</name>
</gene>
<dbReference type="AlphaFoldDB" id="A0A545UDG9"/>
<evidence type="ECO:0000313" key="11">
    <source>
        <dbReference type="EMBL" id="TQV87511.1"/>
    </source>
</evidence>
<dbReference type="GO" id="GO:0006020">
    <property type="term" value="P:inositol metabolic process"/>
    <property type="evidence" value="ECO:0007669"/>
    <property type="project" value="TreeGrafter"/>
</dbReference>
<dbReference type="GO" id="GO:0046854">
    <property type="term" value="P:phosphatidylinositol phosphate biosynthetic process"/>
    <property type="evidence" value="ECO:0007669"/>
    <property type="project" value="InterPro"/>
</dbReference>
<dbReference type="PANTHER" id="PTHR20854">
    <property type="entry name" value="INOSITOL MONOPHOSPHATASE"/>
    <property type="match status" value="1"/>
</dbReference>
<evidence type="ECO:0000256" key="1">
    <source>
        <dbReference type="ARBA" id="ARBA00001033"/>
    </source>
</evidence>
<dbReference type="InterPro" id="IPR022337">
    <property type="entry name" value="Inositol_monophosphatase_SuhB"/>
</dbReference>
<sequence>MQAFLTIAVRAARKAGDFIIRESDKIRSVQSKSQHDYVTNVDQAAERLIIDTISHSYADHAFLGEESGSTGESDYQWIIDPIDGTTNFIRKVPHWAISIACNYKGKTEIGVVYDPIREELFTAVRGRGAQFNGKRIRVSNTKGLEHSLLATGFPFRNKQKLDEYMTIFNKLYPHCSDMRRAGSAALDLAYVAAGRFDGFWEFGLSEWDTAAGILLVKEAGGMVADVTGNPNYAQSDSILAANPKAFKSMLQLINQKNQ</sequence>
<reference evidence="11 12" key="1">
    <citation type="submission" date="2019-07" db="EMBL/GenBank/DDBJ databases">
        <title>Draft genome for Aliikangiella sp. M105.</title>
        <authorList>
            <person name="Wang G."/>
        </authorList>
    </citation>
    <scope>NUCLEOTIDE SEQUENCE [LARGE SCALE GENOMIC DNA]</scope>
    <source>
        <strain evidence="11 12">M105</strain>
    </source>
</reference>
<feature type="binding site" evidence="9">
    <location>
        <position position="208"/>
    </location>
    <ligand>
        <name>Mg(2+)</name>
        <dbReference type="ChEBI" id="CHEBI:18420"/>
        <label>1</label>
        <note>catalytic</note>
    </ligand>
</feature>
<dbReference type="CDD" id="cd01639">
    <property type="entry name" value="IMPase"/>
    <property type="match status" value="1"/>
</dbReference>
<dbReference type="PROSITE" id="PS00630">
    <property type="entry name" value="IMP_2"/>
    <property type="match status" value="1"/>
</dbReference>
<evidence type="ECO:0000313" key="12">
    <source>
        <dbReference type="Proteomes" id="UP000315439"/>
    </source>
</evidence>
<dbReference type="Pfam" id="PF00459">
    <property type="entry name" value="Inositol_P"/>
    <property type="match status" value="1"/>
</dbReference>
<comment type="catalytic activity">
    <reaction evidence="1 10">
        <text>a myo-inositol phosphate + H2O = myo-inositol + phosphate</text>
        <dbReference type="Rhea" id="RHEA:24056"/>
        <dbReference type="ChEBI" id="CHEBI:15377"/>
        <dbReference type="ChEBI" id="CHEBI:17268"/>
        <dbReference type="ChEBI" id="CHEBI:43474"/>
        <dbReference type="ChEBI" id="CHEBI:84139"/>
        <dbReference type="EC" id="3.1.3.25"/>
    </reaction>
</comment>
<feature type="binding site" evidence="9">
    <location>
        <position position="82"/>
    </location>
    <ligand>
        <name>Mg(2+)</name>
        <dbReference type="ChEBI" id="CHEBI:18420"/>
        <label>1</label>
        <note>catalytic</note>
    </ligand>
</feature>
<dbReference type="OrthoDB" id="9785695at2"/>
<keyword evidence="6" id="KW-0805">Transcription regulation</keyword>
<protein>
    <recommendedName>
        <fullName evidence="10">Inositol-1-monophosphatase</fullName>
        <ecNumber evidence="10">3.1.3.25</ecNumber>
    </recommendedName>
</protein>
<dbReference type="GO" id="GO:0046872">
    <property type="term" value="F:metal ion binding"/>
    <property type="evidence" value="ECO:0007669"/>
    <property type="project" value="UniProtKB-KW"/>
</dbReference>
<dbReference type="PRINTS" id="PR01959">
    <property type="entry name" value="SBIMPHPHTASE"/>
</dbReference>
<organism evidence="11 12">
    <name type="scientific">Aliikangiella coralliicola</name>
    <dbReference type="NCBI Taxonomy" id="2592383"/>
    <lineage>
        <taxon>Bacteria</taxon>
        <taxon>Pseudomonadati</taxon>
        <taxon>Pseudomonadota</taxon>
        <taxon>Gammaproteobacteria</taxon>
        <taxon>Oceanospirillales</taxon>
        <taxon>Pleioneaceae</taxon>
        <taxon>Aliikangiella</taxon>
    </lineage>
</organism>
<feature type="binding site" evidence="9">
    <location>
        <position position="80"/>
    </location>
    <ligand>
        <name>Mg(2+)</name>
        <dbReference type="ChEBI" id="CHEBI:18420"/>
        <label>1</label>
        <note>catalytic</note>
    </ligand>
</feature>
<dbReference type="GO" id="GO:0007165">
    <property type="term" value="P:signal transduction"/>
    <property type="evidence" value="ECO:0007669"/>
    <property type="project" value="TreeGrafter"/>
</dbReference>
<dbReference type="InterPro" id="IPR000760">
    <property type="entry name" value="Inositol_monophosphatase-like"/>
</dbReference>
<evidence type="ECO:0000256" key="10">
    <source>
        <dbReference type="RuleBase" id="RU364068"/>
    </source>
</evidence>
<keyword evidence="12" id="KW-1185">Reference proteome</keyword>
<dbReference type="RefSeq" id="WP_142893688.1">
    <property type="nucleotide sequence ID" value="NZ_ML660164.1"/>
</dbReference>
<dbReference type="InterPro" id="IPR020550">
    <property type="entry name" value="Inositol_monophosphatase_CS"/>
</dbReference>
<dbReference type="PRINTS" id="PR00377">
    <property type="entry name" value="IMPHPHTASES"/>
</dbReference>
<dbReference type="Gene3D" id="3.40.190.80">
    <property type="match status" value="1"/>
</dbReference>
<keyword evidence="6" id="KW-0804">Transcription</keyword>
<keyword evidence="7 9" id="KW-0460">Magnesium</keyword>
<keyword evidence="4 9" id="KW-0479">Metal-binding</keyword>
<evidence type="ECO:0000256" key="4">
    <source>
        <dbReference type="ARBA" id="ARBA00022723"/>
    </source>
</evidence>
<proteinExistence type="inferred from homology"/>
<evidence type="ECO:0000256" key="3">
    <source>
        <dbReference type="ARBA" id="ARBA00009759"/>
    </source>
</evidence>
<dbReference type="InterPro" id="IPR020583">
    <property type="entry name" value="Inositol_monoP_metal-BS"/>
</dbReference>
<dbReference type="SUPFAM" id="SSF56655">
    <property type="entry name" value="Carbohydrate phosphatase"/>
    <property type="match status" value="1"/>
</dbReference>
<evidence type="ECO:0000256" key="6">
    <source>
        <dbReference type="ARBA" id="ARBA00022814"/>
    </source>
</evidence>
<comment type="caution">
    <text evidence="11">The sequence shown here is derived from an EMBL/GenBank/DDBJ whole genome shotgun (WGS) entry which is preliminary data.</text>
</comment>
<dbReference type="EMBL" id="VIKS01000007">
    <property type="protein sequence ID" value="TQV87511.1"/>
    <property type="molecule type" value="Genomic_DNA"/>
</dbReference>
<dbReference type="NCBIfam" id="NF008027">
    <property type="entry name" value="PRK10757.1"/>
    <property type="match status" value="1"/>
</dbReference>
<evidence type="ECO:0000256" key="7">
    <source>
        <dbReference type="ARBA" id="ARBA00022842"/>
    </source>
</evidence>
<dbReference type="PANTHER" id="PTHR20854:SF4">
    <property type="entry name" value="INOSITOL-1-MONOPHOSPHATASE-RELATED"/>
    <property type="match status" value="1"/>
</dbReference>
<dbReference type="EC" id="3.1.3.25" evidence="10"/>
<dbReference type="InterPro" id="IPR033942">
    <property type="entry name" value="IMPase"/>
</dbReference>
<keyword evidence="5 10" id="KW-0378">Hydrolase</keyword>
<name>A0A545UDG9_9GAMM</name>
<accession>A0A545UDG9</accession>
<comment type="cofactor">
    <cofactor evidence="2 9 10">
        <name>Mg(2+)</name>
        <dbReference type="ChEBI" id="CHEBI:18420"/>
    </cofactor>
</comment>
<dbReference type="Gene3D" id="3.30.540.10">
    <property type="entry name" value="Fructose-1,6-Bisphosphatase, subunit A, domain 1"/>
    <property type="match status" value="1"/>
</dbReference>
<evidence type="ECO:0000256" key="2">
    <source>
        <dbReference type="ARBA" id="ARBA00001946"/>
    </source>
</evidence>
<evidence type="ECO:0000256" key="9">
    <source>
        <dbReference type="PIRSR" id="PIRSR600760-2"/>
    </source>
</evidence>
<feature type="binding site" evidence="9">
    <location>
        <position position="65"/>
    </location>
    <ligand>
        <name>Mg(2+)</name>
        <dbReference type="ChEBI" id="CHEBI:18420"/>
        <label>1</label>
        <note>catalytic</note>
    </ligand>
</feature>
<dbReference type="FunFam" id="3.40.190.80:FF:000002">
    <property type="entry name" value="Inositol-1-monophosphatase"/>
    <property type="match status" value="1"/>
</dbReference>
<comment type="similarity">
    <text evidence="3 10">Belongs to the inositol monophosphatase superfamily.</text>
</comment>
<dbReference type="Proteomes" id="UP000315439">
    <property type="component" value="Unassembled WGS sequence"/>
</dbReference>
<evidence type="ECO:0000256" key="8">
    <source>
        <dbReference type="ARBA" id="ARBA00058693"/>
    </source>
</evidence>
<evidence type="ECO:0000256" key="5">
    <source>
        <dbReference type="ARBA" id="ARBA00022801"/>
    </source>
</evidence>
<dbReference type="FunFam" id="3.30.540.10:FF:000003">
    <property type="entry name" value="Inositol-1-monophosphatase"/>
    <property type="match status" value="1"/>
</dbReference>
<dbReference type="PROSITE" id="PS00629">
    <property type="entry name" value="IMP_1"/>
    <property type="match status" value="1"/>
</dbReference>
<feature type="binding site" evidence="9">
    <location>
        <position position="83"/>
    </location>
    <ligand>
        <name>Mg(2+)</name>
        <dbReference type="ChEBI" id="CHEBI:18420"/>
        <label>1</label>
        <note>catalytic</note>
    </ligand>
</feature>